<feature type="transmembrane region" description="Helical" evidence="8">
    <location>
        <begin position="43"/>
        <end position="62"/>
    </location>
</feature>
<feature type="transmembrane region" description="Helical" evidence="8">
    <location>
        <begin position="333"/>
        <end position="355"/>
    </location>
</feature>
<feature type="transmembrane region" description="Helical" evidence="8">
    <location>
        <begin position="12"/>
        <end position="31"/>
    </location>
</feature>
<dbReference type="PANTHER" id="PTHR34975:SF2">
    <property type="entry name" value="SPORE GERMINATION PROTEIN A2"/>
    <property type="match status" value="1"/>
</dbReference>
<feature type="transmembrane region" description="Helical" evidence="8">
    <location>
        <begin position="118"/>
        <end position="135"/>
    </location>
</feature>
<dbReference type="GO" id="GO:0009847">
    <property type="term" value="P:spore germination"/>
    <property type="evidence" value="ECO:0007669"/>
    <property type="project" value="InterPro"/>
</dbReference>
<dbReference type="InterPro" id="IPR004761">
    <property type="entry name" value="Spore_GerAB"/>
</dbReference>
<keyword evidence="10" id="KW-1185">Reference proteome</keyword>
<evidence type="ECO:0000256" key="6">
    <source>
        <dbReference type="ARBA" id="ARBA00022989"/>
    </source>
</evidence>
<dbReference type="STRING" id="46223.SAMN05421852_101487"/>
<evidence type="ECO:0000256" key="2">
    <source>
        <dbReference type="ARBA" id="ARBA00007998"/>
    </source>
</evidence>
<dbReference type="GO" id="GO:0016020">
    <property type="term" value="C:membrane"/>
    <property type="evidence" value="ECO:0007669"/>
    <property type="project" value="UniProtKB-SubCell"/>
</dbReference>
<dbReference type="AlphaFoldDB" id="A0A1I3KJM0"/>
<evidence type="ECO:0000256" key="8">
    <source>
        <dbReference type="SAM" id="Phobius"/>
    </source>
</evidence>
<dbReference type="Proteomes" id="UP000199545">
    <property type="component" value="Unassembled WGS sequence"/>
</dbReference>
<proteinExistence type="inferred from homology"/>
<name>A0A1I3KJM0_9BACL</name>
<keyword evidence="3" id="KW-0813">Transport</keyword>
<protein>
    <submittedName>
        <fullName evidence="9">Spore germination protein (Amino acid permease)</fullName>
    </submittedName>
</protein>
<dbReference type="NCBIfam" id="TIGR00912">
    <property type="entry name" value="2A0309"/>
    <property type="match status" value="1"/>
</dbReference>
<sequence>MIKEKSRITQGQLMFLILQIQVGVGILSLPYRVQAVAKGGGWISTLIAGIVAQVLILILWAICRRYPSDTLFTFLPKIAGKFFGKLLGFGYIFHFLFIAGIILILFTDIVGKWILMDTPRWALLLLMIATGVYLAKESIRVIARLFVSVSFFIIVMVLLTMAGYTNVNFTYLFPITEAGWPNILKGSSEVLISLVGFEVLLVAYPYVEGNSAGKLKAASLANMLTTLFYAFEVFTCLIIFSPAEFPLISEPLMYMLRSFSIQIVERIDLFFLSIWVIIVATSFVGYLYLASTGLGYFFHRGEHKKAVYYAAFVCFILAMIPQDQKTVELMNQIATISAYTFAAGIPFILLVIAYFSRKRRMEER</sequence>
<keyword evidence="7 8" id="KW-0472">Membrane</keyword>
<dbReference type="Pfam" id="PF03845">
    <property type="entry name" value="Spore_permease"/>
    <property type="match status" value="1"/>
</dbReference>
<feature type="transmembrane region" description="Helical" evidence="8">
    <location>
        <begin position="142"/>
        <end position="164"/>
    </location>
</feature>
<gene>
    <name evidence="9" type="ORF">SAMN05421852_101487</name>
</gene>
<keyword evidence="5 8" id="KW-0812">Transmembrane</keyword>
<feature type="transmembrane region" description="Helical" evidence="8">
    <location>
        <begin position="227"/>
        <end position="249"/>
    </location>
</feature>
<comment type="subcellular location">
    <subcellularLocation>
        <location evidence="1">Membrane</location>
        <topology evidence="1">Multi-pass membrane protein</topology>
    </subcellularLocation>
</comment>
<evidence type="ECO:0000313" key="10">
    <source>
        <dbReference type="Proteomes" id="UP000199545"/>
    </source>
</evidence>
<evidence type="ECO:0000256" key="5">
    <source>
        <dbReference type="ARBA" id="ARBA00022692"/>
    </source>
</evidence>
<evidence type="ECO:0000256" key="1">
    <source>
        <dbReference type="ARBA" id="ARBA00004141"/>
    </source>
</evidence>
<reference evidence="9 10" key="1">
    <citation type="submission" date="2016-10" db="EMBL/GenBank/DDBJ databases">
        <authorList>
            <person name="de Groot N.N."/>
        </authorList>
    </citation>
    <scope>NUCLEOTIDE SEQUENCE [LARGE SCALE GENOMIC DNA]</scope>
    <source>
        <strain evidence="9 10">DSM 44778</strain>
    </source>
</reference>
<keyword evidence="4" id="KW-0309">Germination</keyword>
<dbReference type="Gene3D" id="1.20.1740.10">
    <property type="entry name" value="Amino acid/polyamine transporter I"/>
    <property type="match status" value="1"/>
</dbReference>
<keyword evidence="6 8" id="KW-1133">Transmembrane helix</keyword>
<feature type="transmembrane region" description="Helical" evidence="8">
    <location>
        <begin position="269"/>
        <end position="294"/>
    </location>
</feature>
<feature type="transmembrane region" description="Helical" evidence="8">
    <location>
        <begin position="190"/>
        <end position="207"/>
    </location>
</feature>
<feature type="transmembrane region" description="Helical" evidence="8">
    <location>
        <begin position="306"/>
        <end position="321"/>
    </location>
</feature>
<dbReference type="EMBL" id="FORR01000001">
    <property type="protein sequence ID" value="SFI72682.1"/>
    <property type="molecule type" value="Genomic_DNA"/>
</dbReference>
<evidence type="ECO:0000256" key="4">
    <source>
        <dbReference type="ARBA" id="ARBA00022544"/>
    </source>
</evidence>
<evidence type="ECO:0000313" key="9">
    <source>
        <dbReference type="EMBL" id="SFI72682.1"/>
    </source>
</evidence>
<evidence type="ECO:0000256" key="3">
    <source>
        <dbReference type="ARBA" id="ARBA00022448"/>
    </source>
</evidence>
<evidence type="ECO:0000256" key="7">
    <source>
        <dbReference type="ARBA" id="ARBA00023136"/>
    </source>
</evidence>
<organism evidence="9 10">
    <name type="scientific">Thermoflavimicrobium dichotomicum</name>
    <dbReference type="NCBI Taxonomy" id="46223"/>
    <lineage>
        <taxon>Bacteria</taxon>
        <taxon>Bacillati</taxon>
        <taxon>Bacillota</taxon>
        <taxon>Bacilli</taxon>
        <taxon>Bacillales</taxon>
        <taxon>Thermoactinomycetaceae</taxon>
        <taxon>Thermoflavimicrobium</taxon>
    </lineage>
</organism>
<dbReference type="PANTHER" id="PTHR34975">
    <property type="entry name" value="SPORE GERMINATION PROTEIN A2"/>
    <property type="match status" value="1"/>
</dbReference>
<comment type="similarity">
    <text evidence="2">Belongs to the amino acid-polyamine-organocation (APC) superfamily. Spore germination protein (SGP) (TC 2.A.3.9) family.</text>
</comment>
<feature type="transmembrane region" description="Helical" evidence="8">
    <location>
        <begin position="82"/>
        <end position="106"/>
    </location>
</feature>
<accession>A0A1I3KJM0</accession>